<feature type="transmembrane region" description="Helical" evidence="9">
    <location>
        <begin position="160"/>
        <end position="183"/>
    </location>
</feature>
<dbReference type="PROSITE" id="PS50109">
    <property type="entry name" value="HIS_KIN"/>
    <property type="match status" value="1"/>
</dbReference>
<dbReference type="NCBIfam" id="TIGR00229">
    <property type="entry name" value="sensory_box"/>
    <property type="match status" value="1"/>
</dbReference>
<feature type="transmembrane region" description="Helical" evidence="9">
    <location>
        <begin position="63"/>
        <end position="90"/>
    </location>
</feature>
<evidence type="ECO:0000256" key="7">
    <source>
        <dbReference type="ARBA" id="ARBA00022840"/>
    </source>
</evidence>
<dbReference type="EC" id="2.7.13.3" evidence="2"/>
<dbReference type="InterPro" id="IPR035965">
    <property type="entry name" value="PAS-like_dom_sf"/>
</dbReference>
<feature type="transmembrane region" description="Helical" evidence="9">
    <location>
        <begin position="96"/>
        <end position="116"/>
    </location>
</feature>
<feature type="transmembrane region" description="Helical" evidence="9">
    <location>
        <begin position="34"/>
        <end position="51"/>
    </location>
</feature>
<dbReference type="AlphaFoldDB" id="A0A9X4KSJ2"/>
<gene>
    <name evidence="11" type="ORF">OMP40_12410</name>
</gene>
<evidence type="ECO:0000313" key="11">
    <source>
        <dbReference type="EMBL" id="MDG0810062.1"/>
    </source>
</evidence>
<dbReference type="PANTHER" id="PTHR43065">
    <property type="entry name" value="SENSOR HISTIDINE KINASE"/>
    <property type="match status" value="1"/>
</dbReference>
<dbReference type="SUPFAM" id="SSF55785">
    <property type="entry name" value="PYP-like sensor domain (PAS domain)"/>
    <property type="match status" value="1"/>
</dbReference>
<keyword evidence="7 11" id="KW-0067">ATP-binding</keyword>
<evidence type="ECO:0000256" key="3">
    <source>
        <dbReference type="ARBA" id="ARBA00022553"/>
    </source>
</evidence>
<dbReference type="CDD" id="cd00082">
    <property type="entry name" value="HisKA"/>
    <property type="match status" value="1"/>
</dbReference>
<dbReference type="Gene3D" id="3.30.565.10">
    <property type="entry name" value="Histidine kinase-like ATPase, C-terminal domain"/>
    <property type="match status" value="1"/>
</dbReference>
<dbReference type="EMBL" id="JAPDIA010000003">
    <property type="protein sequence ID" value="MDG0810062.1"/>
    <property type="molecule type" value="Genomic_DNA"/>
</dbReference>
<evidence type="ECO:0000256" key="4">
    <source>
        <dbReference type="ARBA" id="ARBA00022679"/>
    </source>
</evidence>
<dbReference type="InterPro" id="IPR003594">
    <property type="entry name" value="HATPase_dom"/>
</dbReference>
<dbReference type="Proteomes" id="UP001153404">
    <property type="component" value="Unassembled WGS sequence"/>
</dbReference>
<dbReference type="PRINTS" id="PR00344">
    <property type="entry name" value="BCTRLSENSOR"/>
</dbReference>
<reference evidence="11" key="1">
    <citation type="submission" date="2022-10" db="EMBL/GenBank/DDBJ databases">
        <title>Comparative genomic analysis of Cohnella hashimotonis sp. nov., isolated from the International Space Station.</title>
        <authorList>
            <person name="Simpson A."/>
            <person name="Venkateswaran K."/>
        </authorList>
    </citation>
    <scope>NUCLEOTIDE SEQUENCE</scope>
    <source>
        <strain evidence="11">DSM 28161</strain>
    </source>
</reference>
<dbReference type="InterPro" id="IPR036097">
    <property type="entry name" value="HisK_dim/P_sf"/>
</dbReference>
<evidence type="ECO:0000256" key="6">
    <source>
        <dbReference type="ARBA" id="ARBA00022777"/>
    </source>
</evidence>
<dbReference type="Pfam" id="PF00512">
    <property type="entry name" value="HisKA"/>
    <property type="match status" value="1"/>
</dbReference>
<dbReference type="InterPro" id="IPR004358">
    <property type="entry name" value="Sig_transdc_His_kin-like_C"/>
</dbReference>
<keyword evidence="5" id="KW-0547">Nucleotide-binding</keyword>
<keyword evidence="6" id="KW-0418">Kinase</keyword>
<keyword evidence="9" id="KW-1133">Transmembrane helix</keyword>
<evidence type="ECO:0000256" key="5">
    <source>
        <dbReference type="ARBA" id="ARBA00022741"/>
    </source>
</evidence>
<protein>
    <recommendedName>
        <fullName evidence="2">histidine kinase</fullName>
        <ecNumber evidence="2">2.7.13.3</ecNumber>
    </recommendedName>
</protein>
<dbReference type="InterPro" id="IPR003661">
    <property type="entry name" value="HisK_dim/P_dom"/>
</dbReference>
<dbReference type="PANTHER" id="PTHR43065:SF46">
    <property type="entry name" value="C4-DICARBOXYLATE TRANSPORT SENSOR PROTEIN DCTB"/>
    <property type="match status" value="1"/>
</dbReference>
<dbReference type="RefSeq" id="WP_277531697.1">
    <property type="nucleotide sequence ID" value="NZ_JAPDIA010000003.1"/>
</dbReference>
<dbReference type="SUPFAM" id="SSF55874">
    <property type="entry name" value="ATPase domain of HSP90 chaperone/DNA topoisomerase II/histidine kinase"/>
    <property type="match status" value="1"/>
</dbReference>
<evidence type="ECO:0000256" key="2">
    <source>
        <dbReference type="ARBA" id="ARBA00012438"/>
    </source>
</evidence>
<accession>A0A9X4KSJ2</accession>
<keyword evidence="3" id="KW-0597">Phosphoprotein</keyword>
<evidence type="ECO:0000259" key="10">
    <source>
        <dbReference type="PROSITE" id="PS50109"/>
    </source>
</evidence>
<name>A0A9X4KSJ2_9BACL</name>
<dbReference type="InterPro" id="IPR036890">
    <property type="entry name" value="HATPase_C_sf"/>
</dbReference>
<dbReference type="Gene3D" id="3.30.450.20">
    <property type="entry name" value="PAS domain"/>
    <property type="match status" value="1"/>
</dbReference>
<keyword evidence="9" id="KW-0812">Transmembrane</keyword>
<evidence type="ECO:0000256" key="9">
    <source>
        <dbReference type="SAM" id="Phobius"/>
    </source>
</evidence>
<evidence type="ECO:0000256" key="8">
    <source>
        <dbReference type="ARBA" id="ARBA00023012"/>
    </source>
</evidence>
<dbReference type="InterPro" id="IPR005467">
    <property type="entry name" value="His_kinase_dom"/>
</dbReference>
<dbReference type="Pfam" id="PF02518">
    <property type="entry name" value="HATPase_c"/>
    <property type="match status" value="1"/>
</dbReference>
<dbReference type="SMART" id="SM00388">
    <property type="entry name" value="HisKA"/>
    <property type="match status" value="1"/>
</dbReference>
<evidence type="ECO:0000313" key="12">
    <source>
        <dbReference type="Proteomes" id="UP001153404"/>
    </source>
</evidence>
<proteinExistence type="predicted"/>
<keyword evidence="8" id="KW-0902">Two-component regulatory system</keyword>
<comment type="caution">
    <text evidence="11">The sequence shown here is derived from an EMBL/GenBank/DDBJ whole genome shotgun (WGS) entry which is preliminary data.</text>
</comment>
<keyword evidence="4" id="KW-0808">Transferase</keyword>
<dbReference type="GO" id="GO:0005524">
    <property type="term" value="F:ATP binding"/>
    <property type="evidence" value="ECO:0007669"/>
    <property type="project" value="UniProtKB-KW"/>
</dbReference>
<sequence>MVNSLLLQVLIALLPVGTFQIWFSRQRQLRHSRLFIGTVSGFCMLLGHFYMVQKGTVILDLGFVAVITASLYGGFPFAIVLSAAFLILHIPGESPAQIVGFLVFFLVYILILYKVSRTFRLKNRSGKMRAVALLWAVASLSFLIPAVISYADGSIAHKTMLLMACVAYLIAFILISHLSVYFIEIAYERVSLQSQLLDLTRQYKLESIRMRRFLDMVPLAVIFIDAKGIITHVNQIAMETGKHAEGSIVGLHYTELARLMGLDATASIIELVLNKGERVSSEMFKIQGRTMLATACSVNESGARGMPEGVVYIAQDVTDTQRLKDELDKMERLSLVGQMAASITHEIRNPMAVIRGFVQLLNERSPSEQRSYFRIVMEELDRANAIINDFLSLAQNRIVEKETSSLQSVLKDMLPLIWADANLRGQSVELELCEEKDVLELNGKEIKQLILNLARNGLEAMDEKGVLRIETRDLEDRVQLFVSDTGNGIPPEKVERLFEPFYTTKEQGTGLGLALCLSIAERHDGRIEVQSTVGQGTTFIVTFCKSGYACWVPAE</sequence>
<keyword evidence="9" id="KW-0472">Membrane</keyword>
<dbReference type="Gene3D" id="1.10.287.130">
    <property type="match status" value="1"/>
</dbReference>
<organism evidence="11 12">
    <name type="scientific">Cohnella rhizosphaerae</name>
    <dbReference type="NCBI Taxonomy" id="1457232"/>
    <lineage>
        <taxon>Bacteria</taxon>
        <taxon>Bacillati</taxon>
        <taxon>Bacillota</taxon>
        <taxon>Bacilli</taxon>
        <taxon>Bacillales</taxon>
        <taxon>Paenibacillaceae</taxon>
        <taxon>Cohnella</taxon>
    </lineage>
</organism>
<keyword evidence="12" id="KW-1185">Reference proteome</keyword>
<dbReference type="InterPro" id="IPR000014">
    <property type="entry name" value="PAS"/>
</dbReference>
<dbReference type="GO" id="GO:0000155">
    <property type="term" value="F:phosphorelay sensor kinase activity"/>
    <property type="evidence" value="ECO:0007669"/>
    <property type="project" value="InterPro"/>
</dbReference>
<feature type="transmembrane region" description="Helical" evidence="9">
    <location>
        <begin position="128"/>
        <end position="148"/>
    </location>
</feature>
<dbReference type="SUPFAM" id="SSF47384">
    <property type="entry name" value="Homodimeric domain of signal transducing histidine kinase"/>
    <property type="match status" value="1"/>
</dbReference>
<comment type="catalytic activity">
    <reaction evidence="1">
        <text>ATP + protein L-histidine = ADP + protein N-phospho-L-histidine.</text>
        <dbReference type="EC" id="2.7.13.3"/>
    </reaction>
</comment>
<dbReference type="SMART" id="SM00387">
    <property type="entry name" value="HATPase_c"/>
    <property type="match status" value="1"/>
</dbReference>
<evidence type="ECO:0000256" key="1">
    <source>
        <dbReference type="ARBA" id="ARBA00000085"/>
    </source>
</evidence>
<feature type="domain" description="Histidine kinase" evidence="10">
    <location>
        <begin position="342"/>
        <end position="547"/>
    </location>
</feature>